<keyword evidence="3" id="KW-0808">Transferase</keyword>
<organism evidence="10 11">
    <name type="scientific">Pseudocercospora fuligena</name>
    <dbReference type="NCBI Taxonomy" id="685502"/>
    <lineage>
        <taxon>Eukaryota</taxon>
        <taxon>Fungi</taxon>
        <taxon>Dikarya</taxon>
        <taxon>Ascomycota</taxon>
        <taxon>Pezizomycotina</taxon>
        <taxon>Dothideomycetes</taxon>
        <taxon>Dothideomycetidae</taxon>
        <taxon>Mycosphaerellales</taxon>
        <taxon>Mycosphaerellaceae</taxon>
        <taxon>Pseudocercospora</taxon>
    </lineage>
</organism>
<keyword evidence="6" id="KW-0067">ATP-binding</keyword>
<dbReference type="GO" id="GO:0000245">
    <property type="term" value="P:spliceosomal complex assembly"/>
    <property type="evidence" value="ECO:0007669"/>
    <property type="project" value="TreeGrafter"/>
</dbReference>
<keyword evidence="4" id="KW-0547">Nucleotide-binding</keyword>
<accession>A0A8H6RVS6</accession>
<feature type="domain" description="Protein kinase" evidence="9">
    <location>
        <begin position="123"/>
        <end position="468"/>
    </location>
</feature>
<dbReference type="AlphaFoldDB" id="A0A8H6RVS6"/>
<evidence type="ECO:0000256" key="2">
    <source>
        <dbReference type="ARBA" id="ARBA00022527"/>
    </source>
</evidence>
<keyword evidence="2" id="KW-0723">Serine/threonine-protein kinase</keyword>
<evidence type="ECO:0000256" key="7">
    <source>
        <dbReference type="ARBA" id="ARBA00047899"/>
    </source>
</evidence>
<dbReference type="InterPro" id="IPR000719">
    <property type="entry name" value="Prot_kinase_dom"/>
</dbReference>
<dbReference type="EC" id="2.7.11.1" evidence="1"/>
<evidence type="ECO:0000256" key="3">
    <source>
        <dbReference type="ARBA" id="ARBA00022679"/>
    </source>
</evidence>
<evidence type="ECO:0000256" key="5">
    <source>
        <dbReference type="ARBA" id="ARBA00022777"/>
    </source>
</evidence>
<reference evidence="10" key="1">
    <citation type="submission" date="2020-04" db="EMBL/GenBank/DDBJ databases">
        <title>Draft genome resource of the tomato pathogen Pseudocercospora fuligena.</title>
        <authorList>
            <person name="Zaccaron A."/>
        </authorList>
    </citation>
    <scope>NUCLEOTIDE SEQUENCE</scope>
    <source>
        <strain evidence="10">PF001</strain>
    </source>
</reference>
<evidence type="ECO:0000256" key="4">
    <source>
        <dbReference type="ARBA" id="ARBA00022741"/>
    </source>
</evidence>
<keyword evidence="11" id="KW-1185">Reference proteome</keyword>
<dbReference type="InterPro" id="IPR011009">
    <property type="entry name" value="Kinase-like_dom_sf"/>
</dbReference>
<name>A0A8H6RVS6_9PEZI</name>
<proteinExistence type="predicted"/>
<evidence type="ECO:0000259" key="9">
    <source>
        <dbReference type="PROSITE" id="PS50011"/>
    </source>
</evidence>
<dbReference type="Proteomes" id="UP000660729">
    <property type="component" value="Unassembled WGS sequence"/>
</dbReference>
<gene>
    <name evidence="10" type="ORF">HII31_00042</name>
</gene>
<dbReference type="InterPro" id="IPR051334">
    <property type="entry name" value="SRPK"/>
</dbReference>
<comment type="caution">
    <text evidence="10">The sequence shown here is derived from an EMBL/GenBank/DDBJ whole genome shotgun (WGS) entry which is preliminary data.</text>
</comment>
<dbReference type="Gene3D" id="3.30.200.20">
    <property type="entry name" value="Phosphorylase Kinase, domain 1"/>
    <property type="match status" value="1"/>
</dbReference>
<evidence type="ECO:0000313" key="11">
    <source>
        <dbReference type="Proteomes" id="UP000660729"/>
    </source>
</evidence>
<dbReference type="PANTHER" id="PTHR47634">
    <property type="entry name" value="PROTEIN KINASE DOMAIN-CONTAINING PROTEIN-RELATED"/>
    <property type="match status" value="1"/>
</dbReference>
<protein>
    <recommendedName>
        <fullName evidence="1">non-specific serine/threonine protein kinase</fullName>
        <ecNumber evidence="1">2.7.11.1</ecNumber>
    </recommendedName>
</protein>
<dbReference type="PANTHER" id="PTHR47634:SF9">
    <property type="entry name" value="PROTEIN KINASE DOMAIN-CONTAINING PROTEIN-RELATED"/>
    <property type="match status" value="1"/>
</dbReference>
<dbReference type="PROSITE" id="PS50011">
    <property type="entry name" value="PROTEIN_KINASE_DOM"/>
    <property type="match status" value="1"/>
</dbReference>
<evidence type="ECO:0000256" key="8">
    <source>
        <dbReference type="ARBA" id="ARBA00048679"/>
    </source>
</evidence>
<sequence>MVCWAMVTCIGMCSKLPLPSADACSFAFQILPSDRALDLRPTAKCSALDMSWHLSKASRHAMRPPGKWLQRCFGSAVIPPRVFSNMGAQPLDASLLYEEETLRSFKRSAYYPAHMGEIFQDRYQIVAKLGYGTTSTVWLSRDLVTSDFHCLKVFTRAKTLSGTRELQMSKDIGAINTDHPGKHAIRELQHTFRVEADGSEHTCALFEPLGTSLEKLKKLCPGNVIPADILRVITKEVLIALDFLHTEAQIVHTDLLPDNLICRAKDPDVFYQMEESEHTEPTPRKTSDNYTVYLSRMVPFSIDSIVLTDFGEAEGVRQKLTRDIMSDAFRAPEVILGHEWGYAVDIWALGFLLWHLSHNSDLFCMKKAPLGHPCNTHHLAQMIALLGRPPAEFLHRPSYPNNRSQHYREISGEIEECLSNIDKKSLEDMEDQFEAEEKKKFLAFLRRALTWDPKKRPTAIELLRDEWIFRP</sequence>
<dbReference type="Pfam" id="PF00069">
    <property type="entry name" value="Pkinase"/>
    <property type="match status" value="1"/>
</dbReference>
<keyword evidence="5 10" id="KW-0418">Kinase</keyword>
<comment type="catalytic activity">
    <reaction evidence="8">
        <text>L-seryl-[protein] + ATP = O-phospho-L-seryl-[protein] + ADP + H(+)</text>
        <dbReference type="Rhea" id="RHEA:17989"/>
        <dbReference type="Rhea" id="RHEA-COMP:9863"/>
        <dbReference type="Rhea" id="RHEA-COMP:11604"/>
        <dbReference type="ChEBI" id="CHEBI:15378"/>
        <dbReference type="ChEBI" id="CHEBI:29999"/>
        <dbReference type="ChEBI" id="CHEBI:30616"/>
        <dbReference type="ChEBI" id="CHEBI:83421"/>
        <dbReference type="ChEBI" id="CHEBI:456216"/>
        <dbReference type="EC" id="2.7.11.1"/>
    </reaction>
</comment>
<dbReference type="SUPFAM" id="SSF56112">
    <property type="entry name" value="Protein kinase-like (PK-like)"/>
    <property type="match status" value="1"/>
</dbReference>
<dbReference type="GO" id="GO:0050684">
    <property type="term" value="P:regulation of mRNA processing"/>
    <property type="evidence" value="ECO:0007669"/>
    <property type="project" value="TreeGrafter"/>
</dbReference>
<comment type="catalytic activity">
    <reaction evidence="7">
        <text>L-threonyl-[protein] + ATP = O-phospho-L-threonyl-[protein] + ADP + H(+)</text>
        <dbReference type="Rhea" id="RHEA:46608"/>
        <dbReference type="Rhea" id="RHEA-COMP:11060"/>
        <dbReference type="Rhea" id="RHEA-COMP:11605"/>
        <dbReference type="ChEBI" id="CHEBI:15378"/>
        <dbReference type="ChEBI" id="CHEBI:30013"/>
        <dbReference type="ChEBI" id="CHEBI:30616"/>
        <dbReference type="ChEBI" id="CHEBI:61977"/>
        <dbReference type="ChEBI" id="CHEBI:456216"/>
        <dbReference type="EC" id="2.7.11.1"/>
    </reaction>
</comment>
<dbReference type="OrthoDB" id="5979581at2759"/>
<dbReference type="GO" id="GO:0005524">
    <property type="term" value="F:ATP binding"/>
    <property type="evidence" value="ECO:0007669"/>
    <property type="project" value="UniProtKB-KW"/>
</dbReference>
<dbReference type="EMBL" id="JABCIY010000001">
    <property type="protein sequence ID" value="KAF7198303.1"/>
    <property type="molecule type" value="Genomic_DNA"/>
</dbReference>
<evidence type="ECO:0000256" key="6">
    <source>
        <dbReference type="ARBA" id="ARBA00022840"/>
    </source>
</evidence>
<evidence type="ECO:0000256" key="1">
    <source>
        <dbReference type="ARBA" id="ARBA00012513"/>
    </source>
</evidence>
<dbReference type="SMART" id="SM00220">
    <property type="entry name" value="S_TKc"/>
    <property type="match status" value="1"/>
</dbReference>
<dbReference type="Gene3D" id="1.10.510.10">
    <property type="entry name" value="Transferase(Phosphotransferase) domain 1"/>
    <property type="match status" value="1"/>
</dbReference>
<evidence type="ECO:0000313" key="10">
    <source>
        <dbReference type="EMBL" id="KAF7198303.1"/>
    </source>
</evidence>
<dbReference type="GO" id="GO:0004674">
    <property type="term" value="F:protein serine/threonine kinase activity"/>
    <property type="evidence" value="ECO:0007669"/>
    <property type="project" value="UniProtKB-KW"/>
</dbReference>